<dbReference type="KEGG" id="gsl:Gasu_31110"/>
<evidence type="ECO:0000313" key="1">
    <source>
        <dbReference type="EMBL" id="EME29470.1"/>
    </source>
</evidence>
<name>M2WZG1_GALSU</name>
<dbReference type="RefSeq" id="XP_005705990.1">
    <property type="nucleotide sequence ID" value="XM_005705933.1"/>
</dbReference>
<dbReference type="Gramene" id="EME29470">
    <property type="protein sequence ID" value="EME29470"/>
    <property type="gene ID" value="Gasu_31110"/>
</dbReference>
<keyword evidence="2" id="KW-1185">Reference proteome</keyword>
<dbReference type="Proteomes" id="UP000030680">
    <property type="component" value="Unassembled WGS sequence"/>
</dbReference>
<reference evidence="2" key="1">
    <citation type="journal article" date="2013" name="Science">
        <title>Gene transfer from bacteria and archaea facilitated evolution of an extremophilic eukaryote.</title>
        <authorList>
            <person name="Schonknecht G."/>
            <person name="Chen W.H."/>
            <person name="Ternes C.M."/>
            <person name="Barbier G.G."/>
            <person name="Shrestha R.P."/>
            <person name="Stanke M."/>
            <person name="Brautigam A."/>
            <person name="Baker B.J."/>
            <person name="Banfield J.F."/>
            <person name="Garavito R.M."/>
            <person name="Carr K."/>
            <person name="Wilkerson C."/>
            <person name="Rensing S.A."/>
            <person name="Gagneul D."/>
            <person name="Dickenson N.E."/>
            <person name="Oesterhelt C."/>
            <person name="Lercher M.J."/>
            <person name="Weber A.P."/>
        </authorList>
    </citation>
    <scope>NUCLEOTIDE SEQUENCE [LARGE SCALE GENOMIC DNA]</scope>
    <source>
        <strain evidence="2">074W</strain>
    </source>
</reference>
<gene>
    <name evidence="1" type="ORF">Gasu_31110</name>
</gene>
<dbReference type="GeneID" id="17088261"/>
<dbReference type="AlphaFoldDB" id="M2WZG1"/>
<organism evidence="1 2">
    <name type="scientific">Galdieria sulphuraria</name>
    <name type="common">Red alga</name>
    <dbReference type="NCBI Taxonomy" id="130081"/>
    <lineage>
        <taxon>Eukaryota</taxon>
        <taxon>Rhodophyta</taxon>
        <taxon>Bangiophyceae</taxon>
        <taxon>Galdieriales</taxon>
        <taxon>Galdieriaceae</taxon>
        <taxon>Galdieria</taxon>
    </lineage>
</organism>
<evidence type="ECO:0000313" key="2">
    <source>
        <dbReference type="Proteomes" id="UP000030680"/>
    </source>
</evidence>
<proteinExistence type="predicted"/>
<accession>M2WZG1</accession>
<sequence length="94" mass="10783">MIICFFGKKLSIIPENSDKLVKWFFTLLSHEAFCKQCSQKYPMTRQNISCPGLELGHLKMKFHLVSSALRRTVGCILYKEGTRRPGLSLKVCCQ</sequence>
<dbReference type="EMBL" id="KB454508">
    <property type="protein sequence ID" value="EME29470.1"/>
    <property type="molecule type" value="Genomic_DNA"/>
</dbReference>
<protein>
    <submittedName>
        <fullName evidence="1">Uncharacterized protein</fullName>
    </submittedName>
</protein>